<reference evidence="11 12" key="1">
    <citation type="submission" date="2013-03" db="EMBL/GenBank/DDBJ databases">
        <authorList>
            <person name="Warren W."/>
            <person name="Wilson R.K."/>
        </authorList>
    </citation>
    <scope>NUCLEOTIDE SEQUENCE</scope>
</reference>
<evidence type="ECO:0000256" key="1">
    <source>
        <dbReference type="ARBA" id="ARBA00004167"/>
    </source>
</evidence>
<keyword evidence="12" id="KW-1185">Reference proteome</keyword>
<keyword evidence="3 10" id="KW-0812">Transmembrane</keyword>
<sequence length="188" mass="21025">RRCPRRSSALVGGVVGGHGDPPRSAPGSGKLKGQEGNRLAKDHTGSCFRLCERDVSSSLRLTRSSDLKIINGFCIKPQESPRAPSRTYSHRVPLHKPTDWQKKMLIWSGRFKKEDEIPETVSLEMLDAAKNKMRVKICYLMIVLTVIGCIAMIIDGKKAAQRNQTLTRLNLEKKARLREEAAMNAKTE</sequence>
<dbReference type="GeneTree" id="ENSGT00640000091497"/>
<dbReference type="GO" id="GO:0043065">
    <property type="term" value="P:positive regulation of apoptotic process"/>
    <property type="evidence" value="ECO:0007669"/>
    <property type="project" value="Ensembl"/>
</dbReference>
<dbReference type="VEuPathDB" id="HostDB:ENSMFAG00000031641"/>
<dbReference type="GO" id="GO:0051402">
    <property type="term" value="P:neuron apoptotic process"/>
    <property type="evidence" value="ECO:0007669"/>
    <property type="project" value="Ensembl"/>
</dbReference>
<accession>A0A2K5UX07</accession>
<comment type="similarity">
    <text evidence="2">Belongs to the UPF0389 family.</text>
</comment>
<dbReference type="Proteomes" id="UP000233100">
    <property type="component" value="Chromosome 2"/>
</dbReference>
<name>A0A2K5UX07_MACFA</name>
<dbReference type="GO" id="GO:0090200">
    <property type="term" value="P:positive regulation of release of cytochrome c from mitochondria"/>
    <property type="evidence" value="ECO:0007669"/>
    <property type="project" value="Ensembl"/>
</dbReference>
<dbReference type="InterPro" id="IPR009432">
    <property type="entry name" value="DUF1075"/>
</dbReference>
<protein>
    <recommendedName>
        <fullName evidence="6">Protein FAM162A</fullName>
    </recommendedName>
</protein>
<dbReference type="Ensembl" id="ENSMFAT00000067521.2">
    <property type="protein sequence ID" value="ENSMFAP00000016983.2"/>
    <property type="gene ID" value="ENSMFAG00000031641.2"/>
</dbReference>
<evidence type="ECO:0000256" key="7">
    <source>
        <dbReference type="ARBA" id="ARBA00045918"/>
    </source>
</evidence>
<evidence type="ECO:0000256" key="10">
    <source>
        <dbReference type="SAM" id="Phobius"/>
    </source>
</evidence>
<comment type="subcellular location">
    <subcellularLocation>
        <location evidence="1">Membrane</location>
        <topology evidence="1">Single-pass membrane protein</topology>
    </subcellularLocation>
</comment>
<feature type="region of interest" description="Disordered" evidence="9">
    <location>
        <begin position="1"/>
        <end position="38"/>
    </location>
</feature>
<dbReference type="GO" id="GO:0071456">
    <property type="term" value="P:cellular response to hypoxia"/>
    <property type="evidence" value="ECO:0007669"/>
    <property type="project" value="Ensembl"/>
</dbReference>
<evidence type="ECO:0000256" key="4">
    <source>
        <dbReference type="ARBA" id="ARBA00022989"/>
    </source>
</evidence>
<organism evidence="11 12">
    <name type="scientific">Macaca fascicularis</name>
    <name type="common">Crab-eating macaque</name>
    <name type="synonym">Cynomolgus monkey</name>
    <dbReference type="NCBI Taxonomy" id="9541"/>
    <lineage>
        <taxon>Eukaryota</taxon>
        <taxon>Metazoa</taxon>
        <taxon>Chordata</taxon>
        <taxon>Craniata</taxon>
        <taxon>Vertebrata</taxon>
        <taxon>Euteleostomi</taxon>
        <taxon>Mammalia</taxon>
        <taxon>Eutheria</taxon>
        <taxon>Euarchontoglires</taxon>
        <taxon>Primates</taxon>
        <taxon>Haplorrhini</taxon>
        <taxon>Catarrhini</taxon>
        <taxon>Cercopithecidae</taxon>
        <taxon>Cercopithecinae</taxon>
        <taxon>Macaca</taxon>
    </lineage>
</organism>
<evidence type="ECO:0000256" key="2">
    <source>
        <dbReference type="ARBA" id="ARBA00007363"/>
    </source>
</evidence>
<keyword evidence="5 10" id="KW-0472">Membrane</keyword>
<keyword evidence="4 10" id="KW-1133">Transmembrane helix</keyword>
<feature type="transmembrane region" description="Helical" evidence="10">
    <location>
        <begin position="137"/>
        <end position="154"/>
    </location>
</feature>
<dbReference type="Pfam" id="PF06388">
    <property type="entry name" value="DUF1075"/>
    <property type="match status" value="1"/>
</dbReference>
<proteinExistence type="inferred from homology"/>
<dbReference type="Bgee" id="ENSMFAG00000031641">
    <property type="expression patterns" value="Expressed in heart and 13 other cell types or tissues"/>
</dbReference>
<dbReference type="PANTHER" id="PTHR13674:SF2">
    <property type="entry name" value="PROTEIN FAM162A"/>
    <property type="match status" value="1"/>
</dbReference>
<evidence type="ECO:0000256" key="5">
    <source>
        <dbReference type="ARBA" id="ARBA00023136"/>
    </source>
</evidence>
<evidence type="ECO:0000256" key="3">
    <source>
        <dbReference type="ARBA" id="ARBA00022692"/>
    </source>
</evidence>
<evidence type="ECO:0000256" key="9">
    <source>
        <dbReference type="SAM" id="MobiDB-lite"/>
    </source>
</evidence>
<evidence type="ECO:0000313" key="12">
    <source>
        <dbReference type="Proteomes" id="UP000233100"/>
    </source>
</evidence>
<dbReference type="GO" id="GO:0016020">
    <property type="term" value="C:membrane"/>
    <property type="evidence" value="ECO:0007669"/>
    <property type="project" value="UniProtKB-SubCell"/>
</dbReference>
<comment type="subunit">
    <text evidence="8">Interacts with HSP90AB1; HSP90AB1 is essential for FAM162A mitochondrial localization and pro-apoptotic activity. Interacts with VDAC2; the interaction is probably involved in inducing mitochondrial permeability transition.</text>
</comment>
<evidence type="ECO:0000313" key="11">
    <source>
        <dbReference type="Ensembl" id="ENSMFAP00000016983.2"/>
    </source>
</evidence>
<dbReference type="GO" id="GO:0005829">
    <property type="term" value="C:cytosol"/>
    <property type="evidence" value="ECO:0007669"/>
    <property type="project" value="Ensembl"/>
</dbReference>
<reference evidence="11" key="2">
    <citation type="submission" date="2025-08" db="UniProtKB">
        <authorList>
            <consortium name="Ensembl"/>
        </authorList>
    </citation>
    <scope>IDENTIFICATION</scope>
</reference>
<evidence type="ECO:0000256" key="6">
    <source>
        <dbReference type="ARBA" id="ARBA00039929"/>
    </source>
</evidence>
<comment type="function">
    <text evidence="7">Proposed to be involved in regulation of apoptosis; the exact mechanism may differ between cell types/tissues. May be involved in hypoxia-induced cell death of transformed cells implicating cytochrome C release and caspase activation (such as CASP9) and inducing mitochondrial permeability transition. May be involved in hypoxia-induced cell death of neuronal cells probably by promoting release of AIFM1 from mitochondria to cytoplasm and its translocation to the nucleus; however, the involvement of caspases has been reported conflictingly.</text>
</comment>
<dbReference type="PANTHER" id="PTHR13674">
    <property type="entry name" value="GROWTH AND TRANSFORMATION-DEPENDENT PROTEIN"/>
    <property type="match status" value="1"/>
</dbReference>
<dbReference type="GO" id="GO:0005739">
    <property type="term" value="C:mitochondrion"/>
    <property type="evidence" value="ECO:0007669"/>
    <property type="project" value="Ensembl"/>
</dbReference>
<reference evidence="11" key="3">
    <citation type="submission" date="2025-09" db="UniProtKB">
        <authorList>
            <consortium name="Ensembl"/>
        </authorList>
    </citation>
    <scope>IDENTIFICATION</scope>
</reference>
<evidence type="ECO:0000256" key="8">
    <source>
        <dbReference type="ARBA" id="ARBA00046764"/>
    </source>
</evidence>
<gene>
    <name evidence="11" type="primary">FAM162A</name>
</gene>
<dbReference type="AlphaFoldDB" id="A0A2K5UX07"/>